<dbReference type="Proteomes" id="UP000610093">
    <property type="component" value="Segment"/>
</dbReference>
<evidence type="ECO:0000313" key="5">
    <source>
        <dbReference type="EMBL" id="QHW17842.1"/>
    </source>
</evidence>
<evidence type="ECO:0000313" key="3">
    <source>
        <dbReference type="EMBL" id="QHW16958.1"/>
    </source>
</evidence>
<evidence type="ECO:0000313" key="4">
    <source>
        <dbReference type="EMBL" id="QHW17140.1"/>
    </source>
</evidence>
<dbReference type="EMBL" id="MN931742">
    <property type="protein sequence ID" value="QHW16776.1"/>
    <property type="molecule type" value="Genomic_DNA"/>
</dbReference>
<organism evidence="2 7">
    <name type="scientific">Molluscum contagiosum virus</name>
    <dbReference type="NCBI Taxonomy" id="10279"/>
    <lineage>
        <taxon>Viruses</taxon>
        <taxon>Varidnaviria</taxon>
        <taxon>Bamfordvirae</taxon>
        <taxon>Nucleocytoviricota</taxon>
        <taxon>Pokkesviricetes</taxon>
        <taxon>Chitovirales</taxon>
        <taxon>Poxviridae</taxon>
        <taxon>Chordopoxvirinae</taxon>
        <taxon>Molluscipoxvirus</taxon>
        <taxon>Molluscipoxvirus molluscum</taxon>
    </lineage>
</organism>
<dbReference type="Proteomes" id="UP000602142">
    <property type="component" value="Segment"/>
</dbReference>
<dbReference type="EMBL" id="MN931749">
    <property type="protein sequence ID" value="QHW18021.1"/>
    <property type="molecule type" value="Genomic_DNA"/>
</dbReference>
<dbReference type="Proteomes" id="UP000613226">
    <property type="component" value="Segment"/>
</dbReference>
<sequence>MRTLARSQRRGMRTLARPQRRARERETRTLARPQRRTRERGMHTLARPQGRSRERGTRTCAPVKTGTPRETEACTLASQERRARGGRQRDARRTPSRRNCTRGARAG</sequence>
<gene>
    <name evidence="2" type="primary">MC040.1L</name>
</gene>
<protein>
    <submittedName>
        <fullName evidence="2">MC040.1L</fullName>
    </submittedName>
</protein>
<evidence type="ECO:0000256" key="1">
    <source>
        <dbReference type="SAM" id="MobiDB-lite"/>
    </source>
</evidence>
<feature type="compositionally biased region" description="Basic residues" evidence="1">
    <location>
        <begin position="7"/>
        <end position="20"/>
    </location>
</feature>
<feature type="region of interest" description="Disordered" evidence="1">
    <location>
        <begin position="1"/>
        <end position="107"/>
    </location>
</feature>
<evidence type="ECO:0000313" key="6">
    <source>
        <dbReference type="EMBL" id="QHW18021.1"/>
    </source>
</evidence>
<evidence type="ECO:0000313" key="2">
    <source>
        <dbReference type="EMBL" id="QHW16776.1"/>
    </source>
</evidence>
<accession>A0A858A057</accession>
<dbReference type="EMBL" id="MN931743">
    <property type="protein sequence ID" value="QHW16958.1"/>
    <property type="molecule type" value="Genomic_DNA"/>
</dbReference>
<dbReference type="EMBL" id="MN931744">
    <property type="protein sequence ID" value="QHW17140.1"/>
    <property type="molecule type" value="Genomic_DNA"/>
</dbReference>
<dbReference type="Proteomes" id="UP000630645">
    <property type="component" value="Segment"/>
</dbReference>
<feature type="compositionally biased region" description="Basic and acidic residues" evidence="1">
    <location>
        <begin position="79"/>
        <end position="93"/>
    </location>
</feature>
<dbReference type="EMBL" id="MN931748">
    <property type="protein sequence ID" value="QHW17842.1"/>
    <property type="molecule type" value="Genomic_DNA"/>
</dbReference>
<reference evidence="2" key="1">
    <citation type="submission" date="2020-01" db="EMBL/GenBank/DDBJ databases">
        <title>Global genomic diversity of Molluscum contagiosum virus.</title>
        <authorList>
            <person name="Zorec T.M."/>
            <person name="Skubic L."/>
            <person name="Hosnjak L."/>
            <person name="Trcko K."/>
            <person name="Poljak M."/>
        </authorList>
    </citation>
    <scope>NUCLEOTIDE SEQUENCE</scope>
    <source>
        <strain evidence="2">MCV1_P02S01A</strain>
        <strain evidence="3">MCV1_P02S01B</strain>
        <strain evidence="4">MCV1_P02S02A</strain>
        <strain evidence="5">MCV1_P05S01A</strain>
        <strain evidence="6">MCV1_P05S02A</strain>
    </source>
</reference>
<dbReference type="Proteomes" id="UP000619037">
    <property type="component" value="Segment"/>
</dbReference>
<evidence type="ECO:0000313" key="7">
    <source>
        <dbReference type="Proteomes" id="UP000613226"/>
    </source>
</evidence>
<proteinExistence type="predicted"/>
<name>A0A858A057_9POXV</name>